<dbReference type="HOGENOM" id="CLU_1886567_0_0_1"/>
<gene>
    <name evidence="1" type="ORF">PISMIDRAFT_681239</name>
</gene>
<protein>
    <submittedName>
        <fullName evidence="1">Uncharacterized protein</fullName>
    </submittedName>
</protein>
<dbReference type="EMBL" id="KN833751">
    <property type="protein sequence ID" value="KIK21547.1"/>
    <property type="molecule type" value="Genomic_DNA"/>
</dbReference>
<sequence>MESIIPSQSRTTSFGIASLPVTCTVYSLLHVISQYTGVITLSASIHISPSSQPLLVECDSSIPSQPSFSPGSPLFSDSVADMHSFATSLARLCLLAQRVSSYLLGCGAGWMNICDGKNEGRRYAGELIVVCRESEEVWLVLTLYVGKGMAIEDDE</sequence>
<evidence type="ECO:0000313" key="2">
    <source>
        <dbReference type="Proteomes" id="UP000054018"/>
    </source>
</evidence>
<reference evidence="2" key="2">
    <citation type="submission" date="2015-01" db="EMBL/GenBank/DDBJ databases">
        <title>Evolutionary Origins and Diversification of the Mycorrhizal Mutualists.</title>
        <authorList>
            <consortium name="DOE Joint Genome Institute"/>
            <consortium name="Mycorrhizal Genomics Consortium"/>
            <person name="Kohler A."/>
            <person name="Kuo A."/>
            <person name="Nagy L.G."/>
            <person name="Floudas D."/>
            <person name="Copeland A."/>
            <person name="Barry K.W."/>
            <person name="Cichocki N."/>
            <person name="Veneault-Fourrey C."/>
            <person name="LaButti K."/>
            <person name="Lindquist E.A."/>
            <person name="Lipzen A."/>
            <person name="Lundell T."/>
            <person name="Morin E."/>
            <person name="Murat C."/>
            <person name="Riley R."/>
            <person name="Ohm R."/>
            <person name="Sun H."/>
            <person name="Tunlid A."/>
            <person name="Henrissat B."/>
            <person name="Grigoriev I.V."/>
            <person name="Hibbett D.S."/>
            <person name="Martin F."/>
        </authorList>
    </citation>
    <scope>NUCLEOTIDE SEQUENCE [LARGE SCALE GENOMIC DNA]</scope>
    <source>
        <strain evidence="2">441</strain>
    </source>
</reference>
<organism evidence="1 2">
    <name type="scientific">Pisolithus microcarpus 441</name>
    <dbReference type="NCBI Taxonomy" id="765257"/>
    <lineage>
        <taxon>Eukaryota</taxon>
        <taxon>Fungi</taxon>
        <taxon>Dikarya</taxon>
        <taxon>Basidiomycota</taxon>
        <taxon>Agaricomycotina</taxon>
        <taxon>Agaricomycetes</taxon>
        <taxon>Agaricomycetidae</taxon>
        <taxon>Boletales</taxon>
        <taxon>Sclerodermatineae</taxon>
        <taxon>Pisolithaceae</taxon>
        <taxon>Pisolithus</taxon>
    </lineage>
</organism>
<feature type="non-terminal residue" evidence="1">
    <location>
        <position position="155"/>
    </location>
</feature>
<keyword evidence="2" id="KW-1185">Reference proteome</keyword>
<proteinExistence type="predicted"/>
<name>A0A0C9ZGE4_9AGAM</name>
<dbReference type="AlphaFoldDB" id="A0A0C9ZGE4"/>
<evidence type="ECO:0000313" key="1">
    <source>
        <dbReference type="EMBL" id="KIK21547.1"/>
    </source>
</evidence>
<accession>A0A0C9ZGE4</accession>
<reference evidence="1 2" key="1">
    <citation type="submission" date="2014-04" db="EMBL/GenBank/DDBJ databases">
        <authorList>
            <consortium name="DOE Joint Genome Institute"/>
            <person name="Kuo A."/>
            <person name="Kohler A."/>
            <person name="Costa M.D."/>
            <person name="Nagy L.G."/>
            <person name="Floudas D."/>
            <person name="Copeland A."/>
            <person name="Barry K.W."/>
            <person name="Cichocki N."/>
            <person name="Veneault-Fourrey C."/>
            <person name="LaButti K."/>
            <person name="Lindquist E.A."/>
            <person name="Lipzen A."/>
            <person name="Lundell T."/>
            <person name="Morin E."/>
            <person name="Murat C."/>
            <person name="Sun H."/>
            <person name="Tunlid A."/>
            <person name="Henrissat B."/>
            <person name="Grigoriev I.V."/>
            <person name="Hibbett D.S."/>
            <person name="Martin F."/>
            <person name="Nordberg H.P."/>
            <person name="Cantor M.N."/>
            <person name="Hua S.X."/>
        </authorList>
    </citation>
    <scope>NUCLEOTIDE SEQUENCE [LARGE SCALE GENOMIC DNA]</scope>
    <source>
        <strain evidence="1 2">441</strain>
    </source>
</reference>
<dbReference type="Proteomes" id="UP000054018">
    <property type="component" value="Unassembled WGS sequence"/>
</dbReference>